<evidence type="ECO:0000256" key="1">
    <source>
        <dbReference type="ARBA" id="ARBA00009903"/>
    </source>
</evidence>
<dbReference type="InterPro" id="IPR008271">
    <property type="entry name" value="Ser/Thr_kinase_AS"/>
</dbReference>
<evidence type="ECO:0000256" key="9">
    <source>
        <dbReference type="ARBA" id="ARBA00033099"/>
    </source>
</evidence>
<evidence type="ECO:0000259" key="13">
    <source>
        <dbReference type="PROSITE" id="PS50011"/>
    </source>
</evidence>
<name>A0A9J6CBS1_POLVA</name>
<dbReference type="OrthoDB" id="162894at2759"/>
<dbReference type="PROSITE" id="PS51285">
    <property type="entry name" value="AGC_KINASE_CTER"/>
    <property type="match status" value="1"/>
</dbReference>
<feature type="compositionally biased region" description="Low complexity" evidence="12">
    <location>
        <begin position="380"/>
        <end position="398"/>
    </location>
</feature>
<evidence type="ECO:0000256" key="11">
    <source>
        <dbReference type="ARBA" id="ARBA00048679"/>
    </source>
</evidence>
<dbReference type="GO" id="GO:0005524">
    <property type="term" value="F:ATP binding"/>
    <property type="evidence" value="ECO:0007669"/>
    <property type="project" value="UniProtKB-KW"/>
</dbReference>
<comment type="catalytic activity">
    <reaction evidence="11">
        <text>L-seryl-[protein] + ATP = O-phospho-L-seryl-[protein] + ADP + H(+)</text>
        <dbReference type="Rhea" id="RHEA:17989"/>
        <dbReference type="Rhea" id="RHEA-COMP:9863"/>
        <dbReference type="Rhea" id="RHEA-COMP:11604"/>
        <dbReference type="ChEBI" id="CHEBI:15378"/>
        <dbReference type="ChEBI" id="CHEBI:29999"/>
        <dbReference type="ChEBI" id="CHEBI:30616"/>
        <dbReference type="ChEBI" id="CHEBI:83421"/>
        <dbReference type="ChEBI" id="CHEBI:456216"/>
        <dbReference type="EC" id="2.7.11.1"/>
    </reaction>
</comment>
<feature type="region of interest" description="Disordered" evidence="12">
    <location>
        <begin position="356"/>
        <end position="427"/>
    </location>
</feature>
<organism evidence="15 16">
    <name type="scientific">Polypedilum vanderplanki</name>
    <name type="common">Sleeping chironomid midge</name>
    <dbReference type="NCBI Taxonomy" id="319348"/>
    <lineage>
        <taxon>Eukaryota</taxon>
        <taxon>Metazoa</taxon>
        <taxon>Ecdysozoa</taxon>
        <taxon>Arthropoda</taxon>
        <taxon>Hexapoda</taxon>
        <taxon>Insecta</taxon>
        <taxon>Pterygota</taxon>
        <taxon>Neoptera</taxon>
        <taxon>Endopterygota</taxon>
        <taxon>Diptera</taxon>
        <taxon>Nematocera</taxon>
        <taxon>Chironomoidea</taxon>
        <taxon>Chironomidae</taxon>
        <taxon>Chironominae</taxon>
        <taxon>Polypedilum</taxon>
        <taxon>Polypedilum</taxon>
    </lineage>
</organism>
<dbReference type="FunFam" id="1.10.510.10:FF:000278">
    <property type="entry name" value="serine/threonine-protein kinase greatwall isoform X1"/>
    <property type="match status" value="1"/>
</dbReference>
<proteinExistence type="inferred from homology"/>
<evidence type="ECO:0000256" key="5">
    <source>
        <dbReference type="ARBA" id="ARBA00022679"/>
    </source>
</evidence>
<dbReference type="Gene3D" id="1.10.510.10">
    <property type="entry name" value="Transferase(Phosphotransferase) domain 1"/>
    <property type="match status" value="2"/>
</dbReference>
<evidence type="ECO:0000256" key="12">
    <source>
        <dbReference type="SAM" id="MobiDB-lite"/>
    </source>
</evidence>
<evidence type="ECO:0000256" key="8">
    <source>
        <dbReference type="ARBA" id="ARBA00022840"/>
    </source>
</evidence>
<evidence type="ECO:0000256" key="3">
    <source>
        <dbReference type="ARBA" id="ARBA00022148"/>
    </source>
</evidence>
<feature type="domain" description="Protein kinase" evidence="13">
    <location>
        <begin position="59"/>
        <end position="678"/>
    </location>
</feature>
<keyword evidence="7" id="KW-0418">Kinase</keyword>
<comment type="catalytic activity">
    <reaction evidence="10">
        <text>L-threonyl-[protein] + ATP = O-phospho-L-threonyl-[protein] + ADP + H(+)</text>
        <dbReference type="Rhea" id="RHEA:46608"/>
        <dbReference type="Rhea" id="RHEA-COMP:11060"/>
        <dbReference type="Rhea" id="RHEA-COMP:11605"/>
        <dbReference type="ChEBI" id="CHEBI:15378"/>
        <dbReference type="ChEBI" id="CHEBI:30013"/>
        <dbReference type="ChEBI" id="CHEBI:30616"/>
        <dbReference type="ChEBI" id="CHEBI:61977"/>
        <dbReference type="ChEBI" id="CHEBI:456216"/>
        <dbReference type="EC" id="2.7.11.1"/>
    </reaction>
</comment>
<dbReference type="PANTHER" id="PTHR24356:SF1">
    <property type="entry name" value="SERINE_THREONINE-PROTEIN KINASE GREATWALL"/>
    <property type="match status" value="1"/>
</dbReference>
<keyword evidence="16" id="KW-1185">Reference proteome</keyword>
<evidence type="ECO:0000313" key="15">
    <source>
        <dbReference type="EMBL" id="KAG5679070.1"/>
    </source>
</evidence>
<accession>A0A9J6CBS1</accession>
<dbReference type="EMBL" id="JADBJN010000002">
    <property type="protein sequence ID" value="KAG5679070.1"/>
    <property type="molecule type" value="Genomic_DNA"/>
</dbReference>
<reference evidence="15" key="1">
    <citation type="submission" date="2021-03" db="EMBL/GenBank/DDBJ databases">
        <title>Chromosome level genome of the anhydrobiotic midge Polypedilum vanderplanki.</title>
        <authorList>
            <person name="Yoshida Y."/>
            <person name="Kikawada T."/>
            <person name="Gusev O."/>
        </authorList>
    </citation>
    <scope>NUCLEOTIDE SEQUENCE</scope>
    <source>
        <strain evidence="15">NIAS01</strain>
        <tissue evidence="15">Whole body or cell culture</tissue>
    </source>
</reference>
<keyword evidence="8" id="KW-0067">ATP-binding</keyword>
<dbReference type="InterPro" id="IPR000961">
    <property type="entry name" value="AGC-kinase_C"/>
</dbReference>
<evidence type="ECO:0000256" key="6">
    <source>
        <dbReference type="ARBA" id="ARBA00022741"/>
    </source>
</evidence>
<evidence type="ECO:0000313" key="16">
    <source>
        <dbReference type="Proteomes" id="UP001107558"/>
    </source>
</evidence>
<dbReference type="FunFam" id="3.30.200.20:FF:000550">
    <property type="entry name" value="Serine/threonine-protein kinase greatwall"/>
    <property type="match status" value="1"/>
</dbReference>
<feature type="domain" description="AGC-kinase C-terminal" evidence="14">
    <location>
        <begin position="679"/>
        <end position="723"/>
    </location>
</feature>
<keyword evidence="4" id="KW-0723">Serine/threonine-protein kinase</keyword>
<dbReference type="PROSITE" id="PS50011">
    <property type="entry name" value="PROTEIN_KINASE_DOM"/>
    <property type="match status" value="1"/>
</dbReference>
<dbReference type="AlphaFoldDB" id="A0A9J6CBS1"/>
<dbReference type="GO" id="GO:0005634">
    <property type="term" value="C:nucleus"/>
    <property type="evidence" value="ECO:0007669"/>
    <property type="project" value="TreeGrafter"/>
</dbReference>
<keyword evidence="5" id="KW-0808">Transferase</keyword>
<evidence type="ECO:0000256" key="2">
    <source>
        <dbReference type="ARBA" id="ARBA00012513"/>
    </source>
</evidence>
<dbReference type="SMART" id="SM00133">
    <property type="entry name" value="S_TK_X"/>
    <property type="match status" value="1"/>
</dbReference>
<dbReference type="Gene3D" id="3.30.200.20">
    <property type="entry name" value="Phosphorylase Kinase, domain 1"/>
    <property type="match status" value="2"/>
</dbReference>
<dbReference type="Pfam" id="PF00069">
    <property type="entry name" value="Pkinase"/>
    <property type="match status" value="2"/>
</dbReference>
<evidence type="ECO:0000256" key="7">
    <source>
        <dbReference type="ARBA" id="ARBA00022777"/>
    </source>
</evidence>
<evidence type="ECO:0000259" key="14">
    <source>
        <dbReference type="PROSITE" id="PS51285"/>
    </source>
</evidence>
<gene>
    <name evidence="15" type="ORF">PVAND_008667</name>
</gene>
<dbReference type="SUPFAM" id="SSF56112">
    <property type="entry name" value="Protein kinase-like (PK-like)"/>
    <property type="match status" value="1"/>
</dbReference>
<dbReference type="InterPro" id="IPR011009">
    <property type="entry name" value="Kinase-like_dom_sf"/>
</dbReference>
<dbReference type="FunFam" id="1.10.510.10:FF:000484">
    <property type="entry name" value="Serine/threonine-protein kinase greatwall, putative"/>
    <property type="match status" value="1"/>
</dbReference>
<dbReference type="InterPro" id="IPR000719">
    <property type="entry name" value="Prot_kinase_dom"/>
</dbReference>
<sequence>MDKSNDDSINNLCEKDSFQNRSHSDINSSVFNNLNQQFASKNDSTCHLHATAPPSILDFEIIKPISRGAFGKVFLGIKKLAKTDKQLYAIKVMQKSEMINKNMVSQVIAERNVLALTKSPFCVRLFYCLQTTKYVFLVMDYMVGGDLKSLVAAYGFFDEQSAKFYCAEMIMALEYLHSHDIIHRDIKPDNMLIASDGHIKLTDFGLSKIDLRRDLEISDLISGSPNNLNARTPGQLLSLTSHLSFGSEKKRIESNTSRVFCNSSICSSNVSGVSPFYSAEDMDTSSLNKSRKEPEFSSSSYITAEGSTECSNIYVTVSSNDIKVVLESDSDKENSSLMKNFNYSIPIKNISQLRNHNDSGISSRKSDMSHNNNELSENFSHSNSLGSDLSKSNLSDSSKFNELSSPIRGGTLPFKRPNVKRKRTLTTRADYSNEDISQHTGLTQEIDCVDIGSSTPKKHKSKFHDGSLVIPVRVKTSPEIRLSAVPSNVIVSTPVSSQKITRNKKKNMLRFALPDTSLDQSKKAQTMDYVKISDECPAMSPINASRSASHSEVTPNIIKTPFRTPKSVRRGQNAPMSDQRILGTPDYLAPELLLMNGHGKEVDWWALGVCLYEFMTGIPPFNDETPEKVFENILQRNIEWPTDDEELSKEAVEAIESLLTMNPKERPDAEGCKKMKFFENIDFDNVRNMEPPFIPQLNDPRDTGYFDARNQMQRLQFSDFVLQ</sequence>
<evidence type="ECO:0000256" key="10">
    <source>
        <dbReference type="ARBA" id="ARBA00047899"/>
    </source>
</evidence>
<feature type="compositionally biased region" description="Polar residues" evidence="12">
    <location>
        <begin position="356"/>
        <end position="379"/>
    </location>
</feature>
<dbReference type="EC" id="2.7.11.1" evidence="2"/>
<dbReference type="PROSITE" id="PS00108">
    <property type="entry name" value="PROTEIN_KINASE_ST"/>
    <property type="match status" value="1"/>
</dbReference>
<comment type="similarity">
    <text evidence="1">Belongs to the protein kinase superfamily. AGC Ser/Thr protein kinase family.</text>
</comment>
<comment type="caution">
    <text evidence="15">The sequence shown here is derived from an EMBL/GenBank/DDBJ whole genome shotgun (WGS) entry which is preliminary data.</text>
</comment>
<dbReference type="Proteomes" id="UP001107558">
    <property type="component" value="Chromosome 2"/>
</dbReference>
<dbReference type="SMART" id="SM00220">
    <property type="entry name" value="S_TKc"/>
    <property type="match status" value="1"/>
</dbReference>
<dbReference type="GO" id="GO:0035556">
    <property type="term" value="P:intracellular signal transduction"/>
    <property type="evidence" value="ECO:0007669"/>
    <property type="project" value="TreeGrafter"/>
</dbReference>
<dbReference type="InterPro" id="IPR050236">
    <property type="entry name" value="Ser_Thr_kinase_AGC"/>
</dbReference>
<dbReference type="GO" id="GO:0004674">
    <property type="term" value="F:protein serine/threonine kinase activity"/>
    <property type="evidence" value="ECO:0007669"/>
    <property type="project" value="UniProtKB-KW"/>
</dbReference>
<keyword evidence="6" id="KW-0547">Nucleotide-binding</keyword>
<protein>
    <recommendedName>
        <fullName evidence="3">Serine/threonine-protein kinase greatwall</fullName>
        <ecNumber evidence="2">2.7.11.1</ecNumber>
    </recommendedName>
    <alternativeName>
        <fullName evidence="9">Microtubule-associated serine/threonine-protein kinase-like</fullName>
    </alternativeName>
</protein>
<dbReference type="PANTHER" id="PTHR24356">
    <property type="entry name" value="SERINE/THREONINE-PROTEIN KINASE"/>
    <property type="match status" value="1"/>
</dbReference>
<evidence type="ECO:0000256" key="4">
    <source>
        <dbReference type="ARBA" id="ARBA00022527"/>
    </source>
</evidence>